<keyword evidence="2 6" id="KW-0049">Antioxidant</keyword>
<dbReference type="Proteomes" id="UP001235939">
    <property type="component" value="Chromosome 15"/>
</dbReference>
<organism evidence="8 9">
    <name type="scientific">Cordylochernes scorpioides</name>
    <dbReference type="NCBI Taxonomy" id="51811"/>
    <lineage>
        <taxon>Eukaryota</taxon>
        <taxon>Metazoa</taxon>
        <taxon>Ecdysozoa</taxon>
        <taxon>Arthropoda</taxon>
        <taxon>Chelicerata</taxon>
        <taxon>Arachnida</taxon>
        <taxon>Pseudoscorpiones</taxon>
        <taxon>Cheliferoidea</taxon>
        <taxon>Chernetidae</taxon>
        <taxon>Cordylochernes</taxon>
    </lineage>
</organism>
<sequence>MCSWAILFSHPADYTPVCTTELARLTELQSQFKKRNVKLIALSCDNVDSHKSWSKDIESITKSEECHIEFPIISDPNREVAVKLDMLDPDERDASGMPLTCRAVFVIAPDKTMKLSILYPATIGRNFDEIIRAVDALQLTTNKNVATPVNWKPGDDVIVMPNVTDEELPKLFPQGVKQQRLPSGKNYLRYTKC</sequence>
<evidence type="ECO:0000256" key="1">
    <source>
        <dbReference type="ARBA" id="ARBA00022559"/>
    </source>
</evidence>
<dbReference type="PANTHER" id="PTHR43503">
    <property type="entry name" value="MCG48959-RELATED"/>
    <property type="match status" value="1"/>
</dbReference>
<gene>
    <name evidence="8" type="ORF">LAZ67_15003101</name>
</gene>
<evidence type="ECO:0000313" key="9">
    <source>
        <dbReference type="Proteomes" id="UP001235939"/>
    </source>
</evidence>
<keyword evidence="3 6" id="KW-0560">Oxidoreductase</keyword>
<dbReference type="InterPro" id="IPR000866">
    <property type="entry name" value="AhpC/TSA"/>
</dbReference>
<dbReference type="PANTHER" id="PTHR43503:SF4">
    <property type="entry name" value="PEROXIREDOXIN-6"/>
    <property type="match status" value="1"/>
</dbReference>
<dbReference type="SUPFAM" id="SSF52833">
    <property type="entry name" value="Thioredoxin-like"/>
    <property type="match status" value="1"/>
</dbReference>
<dbReference type="InterPro" id="IPR024706">
    <property type="entry name" value="Peroxiredoxin_AhpC-typ"/>
</dbReference>
<evidence type="ECO:0000313" key="8">
    <source>
        <dbReference type="EMBL" id="UYV77985.1"/>
    </source>
</evidence>
<dbReference type="CDD" id="cd03016">
    <property type="entry name" value="PRX_1cys"/>
    <property type="match status" value="1"/>
</dbReference>
<dbReference type="PIRSF" id="PIRSF000239">
    <property type="entry name" value="AHPC"/>
    <property type="match status" value="1"/>
</dbReference>
<comment type="similarity">
    <text evidence="5">Belongs to the peroxiredoxin family. Prx6 subfamily.</text>
</comment>
<evidence type="ECO:0000256" key="4">
    <source>
        <dbReference type="ARBA" id="ARBA00023284"/>
    </source>
</evidence>
<dbReference type="InterPro" id="IPR019479">
    <property type="entry name" value="Peroxiredoxin_C"/>
</dbReference>
<accession>A0ABY6LEU9</accession>
<evidence type="ECO:0000256" key="3">
    <source>
        <dbReference type="ARBA" id="ARBA00023002"/>
    </source>
</evidence>
<dbReference type="InterPro" id="IPR013766">
    <property type="entry name" value="Thioredoxin_domain"/>
</dbReference>
<keyword evidence="9" id="KW-1185">Reference proteome</keyword>
<name>A0ABY6LEU9_9ARAC</name>
<reference evidence="8 9" key="1">
    <citation type="submission" date="2022-01" db="EMBL/GenBank/DDBJ databases">
        <title>A chromosomal length assembly of Cordylochernes scorpioides.</title>
        <authorList>
            <person name="Zeh D."/>
            <person name="Zeh J."/>
        </authorList>
    </citation>
    <scope>NUCLEOTIDE SEQUENCE [LARGE SCALE GENOMIC DNA]</scope>
    <source>
        <strain evidence="8">IN4F17</strain>
        <tissue evidence="8">Whole Body</tissue>
    </source>
</reference>
<dbReference type="Gene3D" id="3.40.30.10">
    <property type="entry name" value="Glutaredoxin"/>
    <property type="match status" value="1"/>
</dbReference>
<evidence type="ECO:0000259" key="7">
    <source>
        <dbReference type="PROSITE" id="PS51352"/>
    </source>
</evidence>
<protein>
    <submittedName>
        <fullName evidence="8">PRDX6</fullName>
    </submittedName>
</protein>
<dbReference type="Gene3D" id="3.30.1020.10">
    <property type="entry name" value="Antioxidant, Horf6, Chain A, domain2"/>
    <property type="match status" value="1"/>
</dbReference>
<proteinExistence type="inferred from homology"/>
<keyword evidence="1 6" id="KW-0575">Peroxidase</keyword>
<dbReference type="Pfam" id="PF10417">
    <property type="entry name" value="1-cysPrx_C"/>
    <property type="match status" value="1"/>
</dbReference>
<dbReference type="InterPro" id="IPR045020">
    <property type="entry name" value="PRX_1cys"/>
</dbReference>
<dbReference type="EMBL" id="CP092877">
    <property type="protein sequence ID" value="UYV77985.1"/>
    <property type="molecule type" value="Genomic_DNA"/>
</dbReference>
<dbReference type="InterPro" id="IPR036249">
    <property type="entry name" value="Thioredoxin-like_sf"/>
</dbReference>
<evidence type="ECO:0000256" key="2">
    <source>
        <dbReference type="ARBA" id="ARBA00022862"/>
    </source>
</evidence>
<dbReference type="Pfam" id="PF00578">
    <property type="entry name" value="AhpC-TSA"/>
    <property type="match status" value="1"/>
</dbReference>
<evidence type="ECO:0000256" key="5">
    <source>
        <dbReference type="ARBA" id="ARBA00025719"/>
    </source>
</evidence>
<keyword evidence="4 6" id="KW-0676">Redox-active center</keyword>
<feature type="domain" description="Thioredoxin" evidence="7">
    <location>
        <begin position="1"/>
        <end position="139"/>
    </location>
</feature>
<comment type="function">
    <text evidence="6">Thiol-specific peroxidase that catalyzes the reduction of hydrogen peroxide and organic hydroperoxides to water and alcohols, respectively.</text>
</comment>
<evidence type="ECO:0000256" key="6">
    <source>
        <dbReference type="PIRNR" id="PIRNR000239"/>
    </source>
</evidence>
<dbReference type="PROSITE" id="PS51352">
    <property type="entry name" value="THIOREDOXIN_2"/>
    <property type="match status" value="1"/>
</dbReference>